<feature type="region of interest" description="Disordered" evidence="1">
    <location>
        <begin position="169"/>
        <end position="200"/>
    </location>
</feature>
<feature type="compositionally biased region" description="Pro residues" evidence="1">
    <location>
        <begin position="438"/>
        <end position="454"/>
    </location>
</feature>
<reference evidence="3 4" key="1">
    <citation type="submission" date="2024-04" db="EMBL/GenBank/DDBJ databases">
        <title>Phyllosticta paracitricarpa is synonymous to the EU quarantine fungus P. citricarpa based on phylogenomic analyses.</title>
        <authorList>
            <consortium name="Lawrence Berkeley National Laboratory"/>
            <person name="Van Ingen-Buijs V.A."/>
            <person name="Van Westerhoven A.C."/>
            <person name="Haridas S."/>
            <person name="Skiadas P."/>
            <person name="Martin F."/>
            <person name="Groenewald J.Z."/>
            <person name="Crous P.W."/>
            <person name="Seidl M.F."/>
        </authorList>
    </citation>
    <scope>NUCLEOTIDE SEQUENCE [LARGE SCALE GENOMIC DNA]</scope>
    <source>
        <strain evidence="3 4">CBS 123371</strain>
    </source>
</reference>
<evidence type="ECO:0000313" key="4">
    <source>
        <dbReference type="Proteomes" id="UP001363622"/>
    </source>
</evidence>
<dbReference type="Proteomes" id="UP001363622">
    <property type="component" value="Unassembled WGS sequence"/>
</dbReference>
<feature type="region of interest" description="Disordered" evidence="1">
    <location>
        <begin position="26"/>
        <end position="105"/>
    </location>
</feature>
<dbReference type="EMBL" id="JBBPHU010000001">
    <property type="protein sequence ID" value="KAK7524844.1"/>
    <property type="molecule type" value="Genomic_DNA"/>
</dbReference>
<feature type="compositionally biased region" description="Polar residues" evidence="1">
    <location>
        <begin position="403"/>
        <end position="412"/>
    </location>
</feature>
<dbReference type="PANTHER" id="PTHR39394">
    <property type="entry name" value="YALI0E31793P"/>
    <property type="match status" value="1"/>
</dbReference>
<comment type="caution">
    <text evidence="3">The sequence shown here is derived from an EMBL/GenBank/DDBJ whole genome shotgun (WGS) entry which is preliminary data.</text>
</comment>
<accession>A0ABR1L173</accession>
<gene>
    <name evidence="3" type="ORF">IWZ03DRAFT_323399</name>
</gene>
<dbReference type="InterPro" id="IPR018961">
    <property type="entry name" value="DnaJ_homolog_subfam-C_membr-28"/>
</dbReference>
<dbReference type="Pfam" id="PF09350">
    <property type="entry name" value="DJC28_CD"/>
    <property type="match status" value="1"/>
</dbReference>
<keyword evidence="4" id="KW-1185">Reference proteome</keyword>
<proteinExistence type="predicted"/>
<dbReference type="PANTHER" id="PTHR39394:SF1">
    <property type="entry name" value="DNAJ HOMOLOGUE SUBFAMILY C MEMBER 28 CONSERVED DOMAIN-CONTAINING PROTEIN"/>
    <property type="match status" value="1"/>
</dbReference>
<sequence>MNRATAVRPFICARCLRASQQNLVAVAPPRRWLSNSPHRTQSSSPGPNPEPPKSNDANKDGEQKKESEEKGAMTRRLEELTEEGLVSGGRRAQKAATEEAGFSEELKKELEERIASASFRSEYASQIGYANLPASAGKGTRDIAGAQAWTGEESVEDASLRMLNDAIKPMRGAKPRPPPVRLPTKVDTGRKSASEPGTGVRLANARDKTGMYADLKDSSMTQEEKEKLRREMKERFQPAGRSGAMSIRALESLANERIEDAISRGQFRNIPRGKTIERDYNASNPFLDTTEYFMNKIIQKQDIVPPWIEKQQELVADATRFRTRLRNDWKRHAARMIAAQGGSLEAQIRRAQAYAEAEKVLNPQKPKTETLSAVDDEGHMSQITLAGELKATPSSDAAAEPTEQITITTSTPAAAAAEVEQEKVTIVEPNDSSTTSPDPTPSSPSPSPPKPAPADHPFRDPTWEATEHSFLALSISKLNDLTRSYNLMAPDLAKKPYFNLDRELRAAFADVAPLLPDEIHARATMPKARRIGGKAGGEGGEGEGEGFMERFAGKKVRVSVDRRPTYGFREWWRDVFGSGGK</sequence>
<feature type="domain" description="DnaJ homologue subfamily C member 28 conserved" evidence="2">
    <location>
        <begin position="253"/>
        <end position="322"/>
    </location>
</feature>
<protein>
    <recommendedName>
        <fullName evidence="2">DnaJ homologue subfamily C member 28 conserved domain-containing protein</fullName>
    </recommendedName>
</protein>
<feature type="compositionally biased region" description="Polar residues" evidence="1">
    <location>
        <begin position="33"/>
        <end position="45"/>
    </location>
</feature>
<organism evidence="3 4">
    <name type="scientific">Phyllosticta citriasiana</name>
    <dbReference type="NCBI Taxonomy" id="595635"/>
    <lineage>
        <taxon>Eukaryota</taxon>
        <taxon>Fungi</taxon>
        <taxon>Dikarya</taxon>
        <taxon>Ascomycota</taxon>
        <taxon>Pezizomycotina</taxon>
        <taxon>Dothideomycetes</taxon>
        <taxon>Dothideomycetes incertae sedis</taxon>
        <taxon>Botryosphaeriales</taxon>
        <taxon>Phyllostictaceae</taxon>
        <taxon>Phyllosticta</taxon>
    </lineage>
</organism>
<evidence type="ECO:0000313" key="3">
    <source>
        <dbReference type="EMBL" id="KAK7524844.1"/>
    </source>
</evidence>
<feature type="compositionally biased region" description="Basic and acidic residues" evidence="1">
    <location>
        <begin position="56"/>
        <end position="79"/>
    </location>
</feature>
<evidence type="ECO:0000256" key="1">
    <source>
        <dbReference type="SAM" id="MobiDB-lite"/>
    </source>
</evidence>
<evidence type="ECO:0000259" key="2">
    <source>
        <dbReference type="Pfam" id="PF09350"/>
    </source>
</evidence>
<feature type="region of interest" description="Disordered" evidence="1">
    <location>
        <begin position="391"/>
        <end position="461"/>
    </location>
</feature>
<name>A0ABR1L173_9PEZI</name>